<dbReference type="GO" id="GO:0020037">
    <property type="term" value="F:heme binding"/>
    <property type="evidence" value="ECO:0007669"/>
    <property type="project" value="InterPro"/>
</dbReference>
<evidence type="ECO:0000259" key="2">
    <source>
        <dbReference type="Pfam" id="PF07587"/>
    </source>
</evidence>
<dbReference type="InterPro" id="IPR011429">
    <property type="entry name" value="Cyt_c_Planctomycete-type"/>
</dbReference>
<dbReference type="AlphaFoldDB" id="F2AWS3"/>
<dbReference type="PATRIC" id="fig|991778.3.peg.4424"/>
<dbReference type="Pfam" id="PF07635">
    <property type="entry name" value="PSCyt1"/>
    <property type="match status" value="1"/>
</dbReference>
<feature type="domain" description="Cytochrome C Planctomycete-type" evidence="3">
    <location>
        <begin position="77"/>
        <end position="133"/>
    </location>
</feature>
<organism evidence="4 5">
    <name type="scientific">Rhodopirellula baltica WH47</name>
    <dbReference type="NCBI Taxonomy" id="991778"/>
    <lineage>
        <taxon>Bacteria</taxon>
        <taxon>Pseudomonadati</taxon>
        <taxon>Planctomycetota</taxon>
        <taxon>Planctomycetia</taxon>
        <taxon>Pirellulales</taxon>
        <taxon>Pirellulaceae</taxon>
        <taxon>Rhodopirellula</taxon>
    </lineage>
</organism>
<evidence type="ECO:0000313" key="5">
    <source>
        <dbReference type="Proteomes" id="UP000006222"/>
    </source>
</evidence>
<sequence length="989" mass="111162">MDGFCLAAFPSYRSFDAFMTHWIKTVGLLSVLSGFGAVAHGDEGEHFGQDAAHTHAEALPETIDFNEHIRPIFNSHCVACHGGVKQAGDLSFVYRDKVLPPDGWVVEPGEPDESIVIERITTDDESVIMPPAEHGPPLPEYEVQLIRRWVEQGAKWGEHWAYEKPARPAVPDVANVDWCRQATDRFILAKLEENGISPASDEVPTRWLRRASLDLIGLPPTPDEVIAFEAAIEAQQEHAYEDAVDRLLNRPEFGERWASVWLDQIRYADSKGLGLDAPRKAWKYRDWVIDAFNRDMPYDEFTIRQIAGDLLPDPTIEDYVATAAQRLTQSNEEGGTDDEEFRIEAILDRVNTTWQVWQGVTFGCVQCHSHPYDPFEHDEYYEFAAFFNNTTDSDLDEDWPVLKVPVDSAHYDQAARLDSQIRPLQRNIWAQEYELLSDETRWEPLTGLEASTNKATQVAVETVGDHDEYHTVGTVARNTDITLRSPLPKSVDSLTAIRFTGMPLDPEKAVADSEWGFVLSHVEAKLIPADGGEPTPIEFADVISDEPDPFHDPNGSLNEKSNHGFAAYTRIHYPRSAAFLLKEPLAVGEGSQIEFTIKHRIYLLSAFSLVTRRGHLAVSSDPEFQALLTDQSLQDQRKELAELKSRRDKIETTTVPILAERESHLARPSHVFIRGLFLTKDKQVQPDTPQSFPPLSAGDQPPRLALARWLVSDENPLTARVAVNRVWAQLFGIGLVATEEDFGSSGEAPSHPALLDELALRFKDTHQWKFKPLIRELVLSRTYRQSSVVRDDLLDVDPANRLLARGPRHRLDAETVRDQALAISGLLSDKMHGPPVHPPIPDGVWTPFASWDKWNTAKVDDGNRYRRSLYTYTKRSIPFPMFAAFDAPSREFCTPRRLRSNTPVQALMTLNDQTFAECANAFAAHMRTLSDDPSEQIRLGFVRATCREPSGGELDELVGLHQQLGQLNTGDPLAMVANVLLNLDEVLVK</sequence>
<reference evidence="4 5" key="1">
    <citation type="journal article" date="2013" name="Mar. Genomics">
        <title>Expression of sulfatases in Rhodopirellula baltica and the diversity of sulfatases in the genus Rhodopirellula.</title>
        <authorList>
            <person name="Wegner C.E."/>
            <person name="Richter-Heitmann T."/>
            <person name="Klindworth A."/>
            <person name="Klockow C."/>
            <person name="Richter M."/>
            <person name="Achstetter T."/>
            <person name="Glockner F.O."/>
            <person name="Harder J."/>
        </authorList>
    </citation>
    <scope>NUCLEOTIDE SEQUENCE [LARGE SCALE GENOMIC DNA]</scope>
    <source>
        <strain evidence="4 5">WH47</strain>
    </source>
</reference>
<dbReference type="PANTHER" id="PTHR35889">
    <property type="entry name" value="CYCLOINULO-OLIGOSACCHARIDE FRUCTANOTRANSFERASE-RELATED"/>
    <property type="match status" value="1"/>
</dbReference>
<dbReference type="PANTHER" id="PTHR35889:SF3">
    <property type="entry name" value="F-BOX DOMAIN-CONTAINING PROTEIN"/>
    <property type="match status" value="1"/>
</dbReference>
<dbReference type="InterPro" id="IPR036909">
    <property type="entry name" value="Cyt_c-like_dom_sf"/>
</dbReference>
<dbReference type="InterPro" id="IPR022655">
    <property type="entry name" value="DUF1553"/>
</dbReference>
<dbReference type="InterPro" id="IPR011444">
    <property type="entry name" value="DUF1549"/>
</dbReference>
<evidence type="ECO:0000259" key="1">
    <source>
        <dbReference type="Pfam" id="PF07583"/>
    </source>
</evidence>
<evidence type="ECO:0000259" key="3">
    <source>
        <dbReference type="Pfam" id="PF07635"/>
    </source>
</evidence>
<protein>
    <submittedName>
        <fullName evidence="4">Protein containing planctomycete cytochrome C domain</fullName>
    </submittedName>
</protein>
<dbReference type="SUPFAM" id="SSF46626">
    <property type="entry name" value="Cytochrome c"/>
    <property type="match status" value="1"/>
</dbReference>
<evidence type="ECO:0000313" key="4">
    <source>
        <dbReference type="EMBL" id="EGF25836.1"/>
    </source>
</evidence>
<gene>
    <name evidence="4" type="ORF">RBWH47_05987</name>
</gene>
<feature type="domain" description="DUF1549" evidence="1">
    <location>
        <begin position="184"/>
        <end position="391"/>
    </location>
</feature>
<dbReference type="EMBL" id="AFAR01000205">
    <property type="protein sequence ID" value="EGF25836.1"/>
    <property type="molecule type" value="Genomic_DNA"/>
</dbReference>
<feature type="domain" description="DUF1553" evidence="2">
    <location>
        <begin position="703"/>
        <end position="958"/>
    </location>
</feature>
<dbReference type="Proteomes" id="UP000006222">
    <property type="component" value="Unassembled WGS sequence"/>
</dbReference>
<dbReference type="Pfam" id="PF07587">
    <property type="entry name" value="PSD1"/>
    <property type="match status" value="1"/>
</dbReference>
<comment type="caution">
    <text evidence="4">The sequence shown here is derived from an EMBL/GenBank/DDBJ whole genome shotgun (WGS) entry which is preliminary data.</text>
</comment>
<dbReference type="GO" id="GO:0009055">
    <property type="term" value="F:electron transfer activity"/>
    <property type="evidence" value="ECO:0007669"/>
    <property type="project" value="InterPro"/>
</dbReference>
<name>F2AWS3_RHOBT</name>
<accession>F2AWS3</accession>
<dbReference type="Pfam" id="PF07583">
    <property type="entry name" value="PSCyt2"/>
    <property type="match status" value="1"/>
</dbReference>
<dbReference type="RefSeq" id="WP_007328083.1">
    <property type="nucleotide sequence ID" value="NZ_AFAR01000205.1"/>
</dbReference>
<proteinExistence type="predicted"/>